<evidence type="ECO:0000313" key="1">
    <source>
        <dbReference type="EMBL" id="SVC11101.1"/>
    </source>
</evidence>
<protein>
    <submittedName>
        <fullName evidence="1">Uncharacterized protein</fullName>
    </submittedName>
</protein>
<feature type="non-terminal residue" evidence="1">
    <location>
        <position position="1"/>
    </location>
</feature>
<name>A0A382JKC5_9ZZZZ</name>
<proteinExistence type="predicted"/>
<reference evidence="1" key="1">
    <citation type="submission" date="2018-05" db="EMBL/GenBank/DDBJ databases">
        <authorList>
            <person name="Lanie J.A."/>
            <person name="Ng W.-L."/>
            <person name="Kazmierczak K.M."/>
            <person name="Andrzejewski T.M."/>
            <person name="Davidsen T.M."/>
            <person name="Wayne K.J."/>
            <person name="Tettelin H."/>
            <person name="Glass J.I."/>
            <person name="Rusch D."/>
            <person name="Podicherti R."/>
            <person name="Tsui H.-C.T."/>
            <person name="Winkler M.E."/>
        </authorList>
    </citation>
    <scope>NUCLEOTIDE SEQUENCE</scope>
</reference>
<organism evidence="1">
    <name type="scientific">marine metagenome</name>
    <dbReference type="NCBI Taxonomy" id="408172"/>
    <lineage>
        <taxon>unclassified sequences</taxon>
        <taxon>metagenomes</taxon>
        <taxon>ecological metagenomes</taxon>
    </lineage>
</organism>
<gene>
    <name evidence="1" type="ORF">METZ01_LOCUS263955</name>
</gene>
<dbReference type="AlphaFoldDB" id="A0A382JKC5"/>
<sequence length="61" mass="6937">VENQYSETDKGSNETPLQNVVCTINGMLRKMKTDEQNTLLNEMLICSICLTTGKNIYLRLL</sequence>
<accession>A0A382JKC5</accession>
<dbReference type="EMBL" id="UINC01074168">
    <property type="protein sequence ID" value="SVC11101.1"/>
    <property type="molecule type" value="Genomic_DNA"/>
</dbReference>